<dbReference type="AlphaFoldDB" id="A0A3N0A7X9"/>
<keyword evidence="13" id="KW-1185">Reference proteome</keyword>
<dbReference type="EMBL" id="SSTM01000001">
    <property type="protein sequence ID" value="TJW12444.1"/>
    <property type="molecule type" value="Genomic_DNA"/>
</dbReference>
<feature type="domain" description="Polymerase nucleotidyl transferase" evidence="10">
    <location>
        <begin position="17"/>
        <end position="79"/>
    </location>
</feature>
<evidence type="ECO:0000256" key="3">
    <source>
        <dbReference type="ARBA" id="ARBA00022679"/>
    </source>
</evidence>
<dbReference type="Proteomes" id="UP000309454">
    <property type="component" value="Unassembled WGS sequence"/>
</dbReference>
<keyword evidence="2" id="KW-1277">Toxin-antitoxin system</keyword>
<keyword evidence="3 12" id="KW-0808">Transferase</keyword>
<name>A0A3N0A7X9_9ACTN</name>
<gene>
    <name evidence="12" type="ORF">E5982_02275</name>
    <name evidence="11" type="ORF">FHR31_000095</name>
</gene>
<keyword evidence="5" id="KW-0479">Metal-binding</keyword>
<keyword evidence="8" id="KW-0460">Magnesium</keyword>
<dbReference type="InterPro" id="IPR043519">
    <property type="entry name" value="NT_sf"/>
</dbReference>
<evidence type="ECO:0000259" key="10">
    <source>
        <dbReference type="Pfam" id="PF01909"/>
    </source>
</evidence>
<dbReference type="PANTHER" id="PTHR33571">
    <property type="entry name" value="SSL8005 PROTEIN"/>
    <property type="match status" value="1"/>
</dbReference>
<keyword evidence="6" id="KW-0547">Nucleotide-binding</keyword>
<evidence type="ECO:0000256" key="7">
    <source>
        <dbReference type="ARBA" id="ARBA00022840"/>
    </source>
</evidence>
<reference evidence="12 13" key="1">
    <citation type="submission" date="2019-04" db="EMBL/GenBank/DDBJ databases">
        <title>Microbes associate with the intestines of laboratory mice.</title>
        <authorList>
            <person name="Navarre W."/>
            <person name="Wong E."/>
            <person name="Huang K.C."/>
            <person name="Tropini C."/>
            <person name="Ng K."/>
            <person name="Yu B."/>
        </authorList>
    </citation>
    <scope>NUCLEOTIDE SEQUENCE [LARGE SCALE GENOMIC DNA]</scope>
    <source>
        <strain evidence="12 13">NM48_B13</strain>
    </source>
</reference>
<evidence type="ECO:0000256" key="2">
    <source>
        <dbReference type="ARBA" id="ARBA00022649"/>
    </source>
</evidence>
<evidence type="ECO:0000313" key="11">
    <source>
        <dbReference type="EMBL" id="MBB3170315.1"/>
    </source>
</evidence>
<accession>A0A3N0A7X9</accession>
<evidence type="ECO:0000256" key="9">
    <source>
        <dbReference type="ARBA" id="ARBA00038276"/>
    </source>
</evidence>
<dbReference type="Gene3D" id="3.30.460.10">
    <property type="entry name" value="Beta Polymerase, domain 2"/>
    <property type="match status" value="1"/>
</dbReference>
<evidence type="ECO:0000256" key="1">
    <source>
        <dbReference type="ARBA" id="ARBA00001946"/>
    </source>
</evidence>
<evidence type="ECO:0000256" key="5">
    <source>
        <dbReference type="ARBA" id="ARBA00022723"/>
    </source>
</evidence>
<sequence>MLNLGTIAREVGEVVVDYPVTRVQLFGSYAQNCAREESDVDLLVEFTSVAVSLLTLASLRSRLEEKLGVSVDLVHAPLPKDAFLDAGRTVTLYER</sequence>
<dbReference type="GeneID" id="93357501"/>
<comment type="caution">
    <text evidence="12">The sequence shown here is derived from an EMBL/GenBank/DDBJ whole genome shotgun (WGS) entry which is preliminary data.</text>
</comment>
<protein>
    <submittedName>
        <fullName evidence="12">Nucleotidyltransferase domain-containing protein</fullName>
    </submittedName>
</protein>
<dbReference type="Pfam" id="PF01909">
    <property type="entry name" value="NTP_transf_2"/>
    <property type="match status" value="1"/>
</dbReference>
<dbReference type="PANTHER" id="PTHR33571:SF14">
    <property type="entry name" value="PROTEIN ADENYLYLTRANSFERASE MJ0435-RELATED"/>
    <property type="match status" value="1"/>
</dbReference>
<dbReference type="SUPFAM" id="SSF81301">
    <property type="entry name" value="Nucleotidyltransferase"/>
    <property type="match status" value="1"/>
</dbReference>
<dbReference type="Proteomes" id="UP000530850">
    <property type="component" value="Unassembled WGS sequence"/>
</dbReference>
<dbReference type="RefSeq" id="WP_123186184.1">
    <property type="nucleotide sequence ID" value="NZ_CANSOV010000049.1"/>
</dbReference>
<reference evidence="11 14" key="2">
    <citation type="submission" date="2020-08" db="EMBL/GenBank/DDBJ databases">
        <title>Sequencing the genomes of 1000 actinobacteria strains.</title>
        <authorList>
            <person name="Klenk H.-P."/>
        </authorList>
    </citation>
    <scope>NUCLEOTIDE SEQUENCE [LARGE SCALE GENOMIC DNA]</scope>
    <source>
        <strain evidence="11 14">DSM 22242</strain>
    </source>
</reference>
<keyword evidence="4" id="KW-0548">Nucleotidyltransferase</keyword>
<dbReference type="InterPro" id="IPR052038">
    <property type="entry name" value="Type-VII_TA_antitoxin"/>
</dbReference>
<proteinExistence type="inferred from homology"/>
<dbReference type="InterPro" id="IPR002934">
    <property type="entry name" value="Polymerase_NTP_transf_dom"/>
</dbReference>
<dbReference type="GO" id="GO:0016779">
    <property type="term" value="F:nucleotidyltransferase activity"/>
    <property type="evidence" value="ECO:0007669"/>
    <property type="project" value="UniProtKB-KW"/>
</dbReference>
<evidence type="ECO:0000313" key="14">
    <source>
        <dbReference type="Proteomes" id="UP000530850"/>
    </source>
</evidence>
<evidence type="ECO:0000313" key="13">
    <source>
        <dbReference type="Proteomes" id="UP000309454"/>
    </source>
</evidence>
<dbReference type="OrthoDB" id="9809668at2"/>
<keyword evidence="7" id="KW-0067">ATP-binding</keyword>
<dbReference type="EMBL" id="JACHYA010000001">
    <property type="protein sequence ID" value="MBB3170315.1"/>
    <property type="molecule type" value="Genomic_DNA"/>
</dbReference>
<evidence type="ECO:0000256" key="8">
    <source>
        <dbReference type="ARBA" id="ARBA00022842"/>
    </source>
</evidence>
<evidence type="ECO:0000256" key="6">
    <source>
        <dbReference type="ARBA" id="ARBA00022741"/>
    </source>
</evidence>
<organism evidence="12 13">
    <name type="scientific">Parvibacter caecicola</name>
    <dbReference type="NCBI Taxonomy" id="747645"/>
    <lineage>
        <taxon>Bacteria</taxon>
        <taxon>Bacillati</taxon>
        <taxon>Actinomycetota</taxon>
        <taxon>Coriobacteriia</taxon>
        <taxon>Coriobacteriales</taxon>
        <taxon>Coriobacteriaceae</taxon>
        <taxon>Parvibacter</taxon>
    </lineage>
</organism>
<dbReference type="GO" id="GO:0005524">
    <property type="term" value="F:ATP binding"/>
    <property type="evidence" value="ECO:0007669"/>
    <property type="project" value="UniProtKB-KW"/>
</dbReference>
<evidence type="ECO:0000313" key="12">
    <source>
        <dbReference type="EMBL" id="TJW12444.1"/>
    </source>
</evidence>
<evidence type="ECO:0000256" key="4">
    <source>
        <dbReference type="ARBA" id="ARBA00022695"/>
    </source>
</evidence>
<dbReference type="GO" id="GO:0046872">
    <property type="term" value="F:metal ion binding"/>
    <property type="evidence" value="ECO:0007669"/>
    <property type="project" value="UniProtKB-KW"/>
</dbReference>
<dbReference type="CDD" id="cd05403">
    <property type="entry name" value="NT_KNTase_like"/>
    <property type="match status" value="1"/>
</dbReference>
<comment type="cofactor">
    <cofactor evidence="1">
        <name>Mg(2+)</name>
        <dbReference type="ChEBI" id="CHEBI:18420"/>
    </cofactor>
</comment>
<comment type="similarity">
    <text evidence="9">Belongs to the MntA antitoxin family.</text>
</comment>